<proteinExistence type="predicted"/>
<evidence type="ECO:0000313" key="6">
    <source>
        <dbReference type="Proteomes" id="UP000469558"/>
    </source>
</evidence>
<evidence type="ECO:0000256" key="2">
    <source>
        <dbReference type="SAM" id="Phobius"/>
    </source>
</evidence>
<dbReference type="InterPro" id="IPR032880">
    <property type="entry name" value="CSC1/OSCA1-like_N"/>
</dbReference>
<evidence type="ECO:0000256" key="1">
    <source>
        <dbReference type="SAM" id="MobiDB-lite"/>
    </source>
</evidence>
<organism evidence="5 6">
    <name type="scientific">Lachnellula suecica</name>
    <dbReference type="NCBI Taxonomy" id="602035"/>
    <lineage>
        <taxon>Eukaryota</taxon>
        <taxon>Fungi</taxon>
        <taxon>Dikarya</taxon>
        <taxon>Ascomycota</taxon>
        <taxon>Pezizomycotina</taxon>
        <taxon>Leotiomycetes</taxon>
        <taxon>Helotiales</taxon>
        <taxon>Lachnaceae</taxon>
        <taxon>Lachnellula</taxon>
    </lineage>
</organism>
<comment type="caution">
    <text evidence="5">The sequence shown here is derived from an EMBL/GenBank/DDBJ whole genome shotgun (WGS) entry which is preliminary data.</text>
</comment>
<keyword evidence="2" id="KW-1133">Transmembrane helix</keyword>
<feature type="transmembrane region" description="Helical" evidence="2">
    <location>
        <begin position="20"/>
        <end position="46"/>
    </location>
</feature>
<dbReference type="EMBL" id="QGMK01000194">
    <property type="protein sequence ID" value="TVY83411.1"/>
    <property type="molecule type" value="Genomic_DNA"/>
</dbReference>
<evidence type="ECO:0000259" key="4">
    <source>
        <dbReference type="Pfam" id="PF14703"/>
    </source>
</evidence>
<accession>A0A8T9CCY5</accession>
<dbReference type="Proteomes" id="UP000469558">
    <property type="component" value="Unassembled WGS sequence"/>
</dbReference>
<reference evidence="5 6" key="1">
    <citation type="submission" date="2018-05" db="EMBL/GenBank/DDBJ databases">
        <title>Genome sequencing and assembly of the regulated plant pathogen Lachnellula willkommii and related sister species for the development of diagnostic species identification markers.</title>
        <authorList>
            <person name="Giroux E."/>
            <person name="Bilodeau G."/>
        </authorList>
    </citation>
    <scope>NUCLEOTIDE SEQUENCE [LARGE SCALE GENOMIC DNA]</scope>
    <source>
        <strain evidence="5 6">CBS 268.59</strain>
    </source>
</reference>
<feature type="compositionally biased region" description="Basic and acidic residues" evidence="1">
    <location>
        <begin position="329"/>
        <end position="344"/>
    </location>
</feature>
<dbReference type="InterPro" id="IPR045122">
    <property type="entry name" value="Csc1-like"/>
</dbReference>
<keyword evidence="2" id="KW-0472">Membrane</keyword>
<dbReference type="Pfam" id="PF14703">
    <property type="entry name" value="PHM7_cyt"/>
    <property type="match status" value="1"/>
</dbReference>
<dbReference type="GO" id="GO:0005227">
    <property type="term" value="F:calcium-activated cation channel activity"/>
    <property type="evidence" value="ECO:0007669"/>
    <property type="project" value="InterPro"/>
</dbReference>
<dbReference type="InterPro" id="IPR027815">
    <property type="entry name" value="CSC1/OSCA1-like_cyt"/>
</dbReference>
<dbReference type="PANTHER" id="PTHR13018">
    <property type="entry name" value="PROBABLE MEMBRANE PROTEIN DUF221-RELATED"/>
    <property type="match status" value="1"/>
</dbReference>
<protein>
    <submittedName>
        <fullName evidence="5">Phosphate metabolism protein</fullName>
    </submittedName>
</protein>
<name>A0A8T9CCY5_9HELO</name>
<keyword evidence="2" id="KW-0812">Transmembrane</keyword>
<feature type="compositionally biased region" description="Low complexity" evidence="1">
    <location>
        <begin position="8"/>
        <end position="20"/>
    </location>
</feature>
<keyword evidence="6" id="KW-1185">Reference proteome</keyword>
<feature type="domain" description="CSC1/OSCA1-like N-terminal transmembrane" evidence="3">
    <location>
        <begin position="24"/>
        <end position="175"/>
    </location>
</feature>
<evidence type="ECO:0000259" key="3">
    <source>
        <dbReference type="Pfam" id="PF13967"/>
    </source>
</evidence>
<feature type="compositionally biased region" description="Polar residues" evidence="1">
    <location>
        <begin position="346"/>
        <end position="357"/>
    </location>
</feature>
<feature type="transmembrane region" description="Helical" evidence="2">
    <location>
        <begin position="105"/>
        <end position="127"/>
    </location>
</feature>
<sequence length="357" mass="40503">MVSNLHPSTGSSTTSSSNSSSLSAMVSTLIPVALEAAVFVGLFLIFRTKFQRVYRPRTYHESLRDDEKTQELPQTKFGWLNPFKAMPDEYILTHQTLDGYLYLRFLKIITIICFCGAVFLSAVLMPVNGTGGGGLMQFDLLSFANINSSHKSRYYAHAFCGWIFFTFVMIMVTHETIYSINLRHAYLMAPFSSARISSRTVLFTDVPTEYLDQEKLFGLFGASMRRAWLATDCKKLTDKVEERDKDALKLEGAEIKLSQIANKRRLKWEKKNDTRKDAPYDGADAETAVPGAKFMKQKDRPTHRLGKIPFIGKKVDTIEWSRTELKRVIPEVETTKSPTEERMPRSSPQSAETATEE</sequence>
<dbReference type="PANTHER" id="PTHR13018:SF26">
    <property type="entry name" value="DOMAIN PROTEIN, PUTATIVE (AFU_ORTHOLOGUE AFUA_5G10920)-RELATED"/>
    <property type="match status" value="1"/>
</dbReference>
<gene>
    <name evidence="5" type="primary">PHM7</name>
    <name evidence="5" type="ORF">LSUE1_G001043</name>
</gene>
<feature type="domain" description="CSC1/OSCA1-like cytosolic" evidence="4">
    <location>
        <begin position="198"/>
        <end position="339"/>
    </location>
</feature>
<dbReference type="OrthoDB" id="1076608at2759"/>
<dbReference type="AlphaFoldDB" id="A0A8T9CCY5"/>
<feature type="transmembrane region" description="Helical" evidence="2">
    <location>
        <begin position="154"/>
        <end position="173"/>
    </location>
</feature>
<dbReference type="Pfam" id="PF13967">
    <property type="entry name" value="RSN1_TM"/>
    <property type="match status" value="1"/>
</dbReference>
<dbReference type="GO" id="GO:0005886">
    <property type="term" value="C:plasma membrane"/>
    <property type="evidence" value="ECO:0007669"/>
    <property type="project" value="TreeGrafter"/>
</dbReference>
<feature type="region of interest" description="Disordered" evidence="1">
    <location>
        <begin position="329"/>
        <end position="357"/>
    </location>
</feature>
<feature type="region of interest" description="Disordered" evidence="1">
    <location>
        <begin position="1"/>
        <end position="20"/>
    </location>
</feature>
<evidence type="ECO:0000313" key="5">
    <source>
        <dbReference type="EMBL" id="TVY83411.1"/>
    </source>
</evidence>